<dbReference type="RefSeq" id="XP_017991485.1">
    <property type="nucleotide sequence ID" value="XM_018136240.1"/>
</dbReference>
<dbReference type="GeneID" id="28728115"/>
<proteinExistence type="predicted"/>
<comment type="caution">
    <text evidence="2">The sequence shown here is derived from an EMBL/GenBank/DDBJ whole genome shotgun (WGS) entry which is preliminary data.</text>
</comment>
<feature type="region of interest" description="Disordered" evidence="1">
    <location>
        <begin position="1"/>
        <end position="26"/>
    </location>
</feature>
<reference evidence="2 3" key="1">
    <citation type="submission" date="2015-07" db="EMBL/GenBank/DDBJ databases">
        <title>Draft Genome Sequence of Malassezia furfur CBS1878 and Malassezia pachydermatis CBS1879.</title>
        <authorList>
            <person name="Triana S."/>
            <person name="Ohm R."/>
            <person name="Gonzalez A."/>
            <person name="DeCock H."/>
            <person name="Restrepo S."/>
            <person name="Celis A."/>
        </authorList>
    </citation>
    <scope>NUCLEOTIDE SEQUENCE [LARGE SCALE GENOMIC DNA]</scope>
    <source>
        <strain evidence="2 3">CBS 1879</strain>
    </source>
</reference>
<dbReference type="VEuPathDB" id="FungiDB:Malapachy_1742"/>
<organism evidence="2 3">
    <name type="scientific">Malassezia pachydermatis</name>
    <dbReference type="NCBI Taxonomy" id="77020"/>
    <lineage>
        <taxon>Eukaryota</taxon>
        <taxon>Fungi</taxon>
        <taxon>Dikarya</taxon>
        <taxon>Basidiomycota</taxon>
        <taxon>Ustilaginomycotina</taxon>
        <taxon>Malasseziomycetes</taxon>
        <taxon>Malasseziales</taxon>
        <taxon>Malasseziaceae</taxon>
        <taxon>Malassezia</taxon>
    </lineage>
</organism>
<evidence type="ECO:0000313" key="2">
    <source>
        <dbReference type="EMBL" id="KOS13853.1"/>
    </source>
</evidence>
<dbReference type="Proteomes" id="UP000037751">
    <property type="component" value="Unassembled WGS sequence"/>
</dbReference>
<evidence type="ECO:0000256" key="1">
    <source>
        <dbReference type="SAM" id="MobiDB-lite"/>
    </source>
</evidence>
<dbReference type="AlphaFoldDB" id="A0A0N0RS61"/>
<dbReference type="OrthoDB" id="3355388at2759"/>
<evidence type="ECO:0000313" key="3">
    <source>
        <dbReference type="Proteomes" id="UP000037751"/>
    </source>
</evidence>
<gene>
    <name evidence="2" type="ORF">Malapachy_1742</name>
</gene>
<protein>
    <submittedName>
        <fullName evidence="2">Uncharacterized protein</fullName>
    </submittedName>
</protein>
<name>A0A0N0RS61_9BASI</name>
<accession>A0A0N0RS61</accession>
<dbReference type="EMBL" id="LGAV01000005">
    <property type="protein sequence ID" value="KOS13853.1"/>
    <property type="molecule type" value="Genomic_DNA"/>
</dbReference>
<sequence length="369" mass="40044">MRPFVPRSVAGTKRRHPVGGSPAALPVPQTQAVSTTTNDTRPLASTLLNVCSPWVAQWSNEAPAWMTDGQAVHVARLLAWCSIQSLPCTSAAELYAALTHLFPFQCIQPASTPLHIQCQPIPEPHVVFIEHISEQPANALSIATWIQALVRLAEPQHTASIAAVYPASGLGQYVYPTSGMRDAFVVVDPTTSALLLKHWAWHGGARPWTAATWATIGVSDQLRCLSLAQFEALCDEYTTWQRTLVQRNILAAKAKAQGQAIPTEAPAPSMDYPLGTIVAFVPQDATSSEAKARLAAFVPNGIDYVDMTPTSTMAYARCSTADAATKLVQYIGPSSYILQTNELATYWSRIPQRVRNAALKRSLKDTRMG</sequence>
<keyword evidence="3" id="KW-1185">Reference proteome</keyword>